<dbReference type="Pfam" id="PF11913">
    <property type="entry name" value="DUF3431"/>
    <property type="match status" value="1"/>
</dbReference>
<dbReference type="STRING" id="329884.A0A4U0XAV2"/>
<sequence>MQTTCSAIVRIPPTRAEEWRTTAVDSKKARGIPGADETAADALRKAQQTDEKIDILDSEVDLVSERLDRIDSTLDSADRLAITRFNFLAAKIQALSEMMWRAHVYVVNDTTAPLHTTQNKGREANAYLTYILEHYHDLPEIAVFVHAHRNGYPQAWHTEGAGNDIVDSLRRLNTAYAEAEGYTNLRCNHNPGCSVDGRIQPHHHLNDPRPWDRDAAAAVAWLDAWPKLFPGMVLPQEIAAPCCAQFAVTRRQIQQRPLTDYQRFHDWLMRTELSDDISGRVMEYAWHIVFGKDVVQ</sequence>
<dbReference type="Proteomes" id="UP000309340">
    <property type="component" value="Unassembled WGS sequence"/>
</dbReference>
<keyword evidence="2" id="KW-1185">Reference proteome</keyword>
<evidence type="ECO:0000313" key="1">
    <source>
        <dbReference type="EMBL" id="TKA73231.1"/>
    </source>
</evidence>
<dbReference type="AlphaFoldDB" id="A0A4U0XAV2"/>
<dbReference type="PANTHER" id="PTHR37490:SF3">
    <property type="entry name" value="DUF3431 DOMAIN CONTAINING PROTEIN"/>
    <property type="match status" value="1"/>
</dbReference>
<accession>A0A4U0XAV2</accession>
<dbReference type="InterPro" id="IPR021838">
    <property type="entry name" value="DUF3431"/>
</dbReference>
<dbReference type="OrthoDB" id="426718at2759"/>
<proteinExistence type="predicted"/>
<gene>
    <name evidence="1" type="ORF">B0A55_06053</name>
</gene>
<reference evidence="1 2" key="1">
    <citation type="submission" date="2017-03" db="EMBL/GenBank/DDBJ databases">
        <title>Genomes of endolithic fungi from Antarctica.</title>
        <authorList>
            <person name="Coleine C."/>
            <person name="Masonjones S."/>
            <person name="Stajich J.E."/>
        </authorList>
    </citation>
    <scope>NUCLEOTIDE SEQUENCE [LARGE SCALE GENOMIC DNA]</scope>
    <source>
        <strain evidence="1 2">CCFEE 5184</strain>
    </source>
</reference>
<organism evidence="1 2">
    <name type="scientific">Friedmanniomyces simplex</name>
    <dbReference type="NCBI Taxonomy" id="329884"/>
    <lineage>
        <taxon>Eukaryota</taxon>
        <taxon>Fungi</taxon>
        <taxon>Dikarya</taxon>
        <taxon>Ascomycota</taxon>
        <taxon>Pezizomycotina</taxon>
        <taxon>Dothideomycetes</taxon>
        <taxon>Dothideomycetidae</taxon>
        <taxon>Mycosphaerellales</taxon>
        <taxon>Teratosphaeriaceae</taxon>
        <taxon>Friedmanniomyces</taxon>
    </lineage>
</organism>
<name>A0A4U0XAV2_9PEZI</name>
<dbReference type="EMBL" id="NAJQ01000272">
    <property type="protein sequence ID" value="TKA73231.1"/>
    <property type="molecule type" value="Genomic_DNA"/>
</dbReference>
<dbReference type="PANTHER" id="PTHR37490">
    <property type="entry name" value="EXPRESSED PROTEIN"/>
    <property type="match status" value="1"/>
</dbReference>
<comment type="caution">
    <text evidence="1">The sequence shown here is derived from an EMBL/GenBank/DDBJ whole genome shotgun (WGS) entry which is preliminary data.</text>
</comment>
<protein>
    <submittedName>
        <fullName evidence="1">Uncharacterized protein</fullName>
    </submittedName>
</protein>
<evidence type="ECO:0000313" key="2">
    <source>
        <dbReference type="Proteomes" id="UP000309340"/>
    </source>
</evidence>